<feature type="region of interest" description="Disordered" evidence="1">
    <location>
        <begin position="470"/>
        <end position="489"/>
    </location>
</feature>
<sequence length="705" mass="78708">MRRRWRQRVRTARWPAGAGLALWRWLRTARTAKRERLRTEPGFDLARIPTRGGDRIQGLRQGVGPVYQRRYQVRVEGADLDAAGLMERLRADVNAASPVEFAVFDKISGASSGLDLGDEYDVHMPGPWNCPVRVVERTPLSFRLATLSGHVEAGEIEFRARDAGDGGLWFTIESWTRSGDRLADVLYDRVGMAKEMQLHMWTHFCCRVAEMAGGRRAGDVEVFTERTEVAGDSRVDGRHVARPAATALARTFTALAKARGGRPLHPRGVVLDAVLRLSGTSRFWGVPLLDDTAELQGLARLSRSVGLPAPYPDILGLALRWRQPVEDGDPATAELLLATTGHGRAARHMLRPANHWGPGFYGSLLPYKAGDRYVLLGAFARRAVPADFAALARAAAAGPITMDLVVATGLGPWERFGELVLTGPARADDGAPVRFNPVRNPIPGLRPAGPLHQVRGSAYDAVQHLDARKRRPLPGGRRRGTVRRKGPRAHRRLQRLYGRLRDRPVNFEARERPENAGPAAWHIDDHVQALPPERPGPPEPDGGWEIARRLVRDYEFADPRIIRSAYRTGEPEPGADMLLEARFFGLRFHLGVRVGDVVDEVVERDGRRVRVWGWNYSTLEGHLERGQMDQEVHKWLDTGEVEFHLHAFSQRAAIRNPLVRLGFVLFGRPTQLIYQRRACRRMSDLTRAGLAARRRVRAGEAAVSR</sequence>
<comment type="caution">
    <text evidence="3">The sequence shown here is derived from an EMBL/GenBank/DDBJ whole genome shotgun (WGS) entry which is preliminary data.</text>
</comment>
<evidence type="ECO:0000259" key="2">
    <source>
        <dbReference type="Pfam" id="PF09348"/>
    </source>
</evidence>
<proteinExistence type="predicted"/>
<gene>
    <name evidence="3" type="ORF">F8568_010195</name>
</gene>
<dbReference type="AlphaFoldDB" id="A0A6I4MAB7"/>
<dbReference type="Pfam" id="PF09348">
    <property type="entry name" value="DUF1990"/>
    <property type="match status" value="2"/>
</dbReference>
<feature type="domain" description="DUF1990" evidence="2">
    <location>
        <begin position="515"/>
        <end position="680"/>
    </location>
</feature>
<name>A0A6I4MAB7_9ACTN</name>
<dbReference type="RefSeq" id="WP_151593262.1">
    <property type="nucleotide sequence ID" value="NZ_WBMS02000006.1"/>
</dbReference>
<protein>
    <submittedName>
        <fullName evidence="3">DUF1990 family protein</fullName>
    </submittedName>
</protein>
<accession>A0A6I4MAB7</accession>
<keyword evidence="4" id="KW-1185">Reference proteome</keyword>
<organism evidence="3 4">
    <name type="scientific">Actinomadura physcomitrii</name>
    <dbReference type="NCBI Taxonomy" id="2650748"/>
    <lineage>
        <taxon>Bacteria</taxon>
        <taxon>Bacillati</taxon>
        <taxon>Actinomycetota</taxon>
        <taxon>Actinomycetes</taxon>
        <taxon>Streptosporangiales</taxon>
        <taxon>Thermomonosporaceae</taxon>
        <taxon>Actinomadura</taxon>
    </lineage>
</organism>
<feature type="domain" description="DUF1990" evidence="2">
    <location>
        <begin position="125"/>
        <end position="188"/>
    </location>
</feature>
<dbReference type="InterPro" id="IPR018960">
    <property type="entry name" value="DUF1990"/>
</dbReference>
<evidence type="ECO:0000313" key="4">
    <source>
        <dbReference type="Proteomes" id="UP000462055"/>
    </source>
</evidence>
<evidence type="ECO:0000256" key="1">
    <source>
        <dbReference type="SAM" id="MobiDB-lite"/>
    </source>
</evidence>
<dbReference type="EMBL" id="WBMS02000006">
    <property type="protein sequence ID" value="MWA00741.1"/>
    <property type="molecule type" value="Genomic_DNA"/>
</dbReference>
<reference evidence="3" key="1">
    <citation type="submission" date="2019-12" db="EMBL/GenBank/DDBJ databases">
        <title>Actinomadura physcomitrii sp. nov., a novel actinomycete isolated from moss [Physcomitrium sphaericum (Ludw) Fuernr].</title>
        <authorList>
            <person name="Zhuang X."/>
        </authorList>
    </citation>
    <scope>NUCLEOTIDE SEQUENCE [LARGE SCALE GENOMIC DNA]</scope>
    <source>
        <strain evidence="3">LD22</strain>
    </source>
</reference>
<dbReference type="Proteomes" id="UP000462055">
    <property type="component" value="Unassembled WGS sequence"/>
</dbReference>
<evidence type="ECO:0000313" key="3">
    <source>
        <dbReference type="EMBL" id="MWA00741.1"/>
    </source>
</evidence>